<evidence type="ECO:0008006" key="3">
    <source>
        <dbReference type="Google" id="ProtNLM"/>
    </source>
</evidence>
<keyword evidence="2" id="KW-1185">Reference proteome</keyword>
<evidence type="ECO:0000313" key="2">
    <source>
        <dbReference type="Proteomes" id="UP000293874"/>
    </source>
</evidence>
<organism evidence="1 2">
    <name type="scientific">Pseudobacter ginsenosidimutans</name>
    <dbReference type="NCBI Taxonomy" id="661488"/>
    <lineage>
        <taxon>Bacteria</taxon>
        <taxon>Pseudomonadati</taxon>
        <taxon>Bacteroidota</taxon>
        <taxon>Chitinophagia</taxon>
        <taxon>Chitinophagales</taxon>
        <taxon>Chitinophagaceae</taxon>
        <taxon>Pseudobacter</taxon>
    </lineage>
</organism>
<gene>
    <name evidence="1" type="ORF">EV199_0719</name>
</gene>
<evidence type="ECO:0000313" key="1">
    <source>
        <dbReference type="EMBL" id="RZS74868.1"/>
    </source>
</evidence>
<protein>
    <recommendedName>
        <fullName evidence="3">DUF4397 domain-containing protein</fullName>
    </recommendedName>
</protein>
<reference evidence="1 2" key="1">
    <citation type="submission" date="2019-02" db="EMBL/GenBank/DDBJ databases">
        <title>Genomic Encyclopedia of Type Strains, Phase IV (KMG-IV): sequencing the most valuable type-strain genomes for metagenomic binning, comparative biology and taxonomic classification.</title>
        <authorList>
            <person name="Goeker M."/>
        </authorList>
    </citation>
    <scope>NUCLEOTIDE SEQUENCE [LARGE SCALE GENOMIC DNA]</scope>
    <source>
        <strain evidence="1 2">DSM 18116</strain>
    </source>
</reference>
<accession>A0A4Q7N3B7</accession>
<proteinExistence type="predicted"/>
<dbReference type="Proteomes" id="UP000293874">
    <property type="component" value="Unassembled WGS sequence"/>
</dbReference>
<dbReference type="EMBL" id="SGXA01000001">
    <property type="protein sequence ID" value="RZS74868.1"/>
    <property type="molecule type" value="Genomic_DNA"/>
</dbReference>
<dbReference type="PROSITE" id="PS51257">
    <property type="entry name" value="PROKAR_LIPOPROTEIN"/>
    <property type="match status" value="1"/>
</dbReference>
<name>A0A4Q7N3B7_9BACT</name>
<sequence>MHKLFSGILLMLTLTGCIKENPSRQAVSLTVVNAVVGSNTLRPNFTGTGTIRYIDTWPISYGIFNLSSNLYSREAGITTLGLFQMPDTLAKDQPLFNLQLNLPEASIHSLYLTGTVAEPDTMLIRDIVPGYASSDTSMGIRFVNLSKGSDPVTVNLLGQPDGSEAGALAYKKYTGFKKYRVRNGVGKYVFEFRNTVTGNVDATYTADFIDEINNRYVYRNFTIAFIGKPGGTGAEAFKTMLIQHGN</sequence>
<comment type="caution">
    <text evidence="1">The sequence shown here is derived from an EMBL/GenBank/DDBJ whole genome shotgun (WGS) entry which is preliminary data.</text>
</comment>
<dbReference type="OrthoDB" id="751045at2"/>
<dbReference type="RefSeq" id="WP_130539295.1">
    <property type="nucleotide sequence ID" value="NZ_CP042431.1"/>
</dbReference>
<dbReference type="AlphaFoldDB" id="A0A4Q7N3B7"/>